<organism evidence="3 4">
    <name type="scientific">Novosphingobium indicum</name>
    <dbReference type="NCBI Taxonomy" id="462949"/>
    <lineage>
        <taxon>Bacteria</taxon>
        <taxon>Pseudomonadati</taxon>
        <taxon>Pseudomonadota</taxon>
        <taxon>Alphaproteobacteria</taxon>
        <taxon>Sphingomonadales</taxon>
        <taxon>Sphingomonadaceae</taxon>
        <taxon>Novosphingobium</taxon>
    </lineage>
</organism>
<feature type="region of interest" description="Disordered" evidence="1">
    <location>
        <begin position="98"/>
        <end position="154"/>
    </location>
</feature>
<feature type="compositionally biased region" description="Basic and acidic residues" evidence="1">
    <location>
        <begin position="587"/>
        <end position="600"/>
    </location>
</feature>
<feature type="region of interest" description="Disordered" evidence="1">
    <location>
        <begin position="413"/>
        <end position="432"/>
    </location>
</feature>
<evidence type="ECO:0000256" key="1">
    <source>
        <dbReference type="SAM" id="MobiDB-lite"/>
    </source>
</evidence>
<keyword evidence="2" id="KW-1133">Transmembrane helix</keyword>
<accession>A0ABQ2J8X7</accession>
<feature type="compositionally biased region" description="Low complexity" evidence="1">
    <location>
        <begin position="626"/>
        <end position="636"/>
    </location>
</feature>
<feature type="compositionally biased region" description="Low complexity" evidence="1">
    <location>
        <begin position="287"/>
        <end position="297"/>
    </location>
</feature>
<feature type="region of interest" description="Disordered" evidence="1">
    <location>
        <begin position="287"/>
        <end position="308"/>
    </location>
</feature>
<keyword evidence="2" id="KW-0472">Membrane</keyword>
<evidence type="ECO:0000313" key="3">
    <source>
        <dbReference type="EMBL" id="GGN41245.1"/>
    </source>
</evidence>
<feature type="compositionally biased region" description="Acidic residues" evidence="1">
    <location>
        <begin position="422"/>
        <end position="432"/>
    </location>
</feature>
<feature type="compositionally biased region" description="Basic and acidic residues" evidence="1">
    <location>
        <begin position="645"/>
        <end position="661"/>
    </location>
</feature>
<gene>
    <name evidence="3" type="ORF">GCM10011349_03090</name>
</gene>
<name>A0ABQ2J8X7_9SPHN</name>
<dbReference type="Proteomes" id="UP000605099">
    <property type="component" value="Unassembled WGS sequence"/>
</dbReference>
<feature type="region of interest" description="Disordered" evidence="1">
    <location>
        <begin position="440"/>
        <end position="661"/>
    </location>
</feature>
<protein>
    <submittedName>
        <fullName evidence="3">Uncharacterized protein</fullName>
    </submittedName>
</protein>
<dbReference type="EMBL" id="BMLK01000001">
    <property type="protein sequence ID" value="GGN41245.1"/>
    <property type="molecule type" value="Genomic_DNA"/>
</dbReference>
<evidence type="ECO:0000256" key="2">
    <source>
        <dbReference type="SAM" id="Phobius"/>
    </source>
</evidence>
<feature type="compositionally biased region" description="Low complexity" evidence="1">
    <location>
        <begin position="496"/>
        <end position="506"/>
    </location>
</feature>
<reference evidence="4" key="1">
    <citation type="journal article" date="2019" name="Int. J. Syst. Evol. Microbiol.">
        <title>The Global Catalogue of Microorganisms (GCM) 10K type strain sequencing project: providing services to taxonomists for standard genome sequencing and annotation.</title>
        <authorList>
            <consortium name="The Broad Institute Genomics Platform"/>
            <consortium name="The Broad Institute Genome Sequencing Center for Infectious Disease"/>
            <person name="Wu L."/>
            <person name="Ma J."/>
        </authorList>
    </citation>
    <scope>NUCLEOTIDE SEQUENCE [LARGE SCALE GENOMIC DNA]</scope>
    <source>
        <strain evidence="4">CGMCC 1.6784</strain>
    </source>
</reference>
<feature type="compositionally biased region" description="Low complexity" evidence="1">
    <location>
        <begin position="536"/>
        <end position="552"/>
    </location>
</feature>
<comment type="caution">
    <text evidence="3">The sequence shown here is derived from an EMBL/GenBank/DDBJ whole genome shotgun (WGS) entry which is preliminary data.</text>
</comment>
<keyword evidence="2" id="KW-0812">Transmembrane</keyword>
<feature type="transmembrane region" description="Helical" evidence="2">
    <location>
        <begin position="20"/>
        <end position="40"/>
    </location>
</feature>
<feature type="compositionally biased region" description="Acidic residues" evidence="1">
    <location>
        <begin position="558"/>
        <end position="571"/>
    </location>
</feature>
<evidence type="ECO:0000313" key="4">
    <source>
        <dbReference type="Proteomes" id="UP000605099"/>
    </source>
</evidence>
<feature type="compositionally biased region" description="Acidic residues" evidence="1">
    <location>
        <begin position="477"/>
        <end position="495"/>
    </location>
</feature>
<proteinExistence type="predicted"/>
<feature type="transmembrane region" description="Helical" evidence="2">
    <location>
        <begin position="71"/>
        <end position="89"/>
    </location>
</feature>
<keyword evidence="4" id="KW-1185">Reference proteome</keyword>
<dbReference type="RefSeq" id="WP_188817538.1">
    <property type="nucleotide sequence ID" value="NZ_BMLK01000001.1"/>
</dbReference>
<sequence length="679" mass="71874">MSEQKRSTSGGSQPITRHPLFPAIVALWFGALFGLASMAIRPALIERAVVSLGIDSVIPMAAPPLGTTTRILIALAMTGIGGLIGALAARRITRVKPEVHERRRGTTPVAEEESTPAVQEQPEPKPQQRRRALSFESNTSATYDAPERAPLPGHDSRILNIAEFDLEGYEDADVTNADIRVEAAAESSLVGAEFVADIPEAQLPVSFDAMPAPSAAEQGFDAPTAHSFGEAESLSSLKNATFEAPENDAADGSPVPLSNGLFENFSRGIGNHSPAAVEAHDEVEQAAPFAASQAQSPSEDKPEPGFTLLPHVDAAVNSVEEPDAEDEVAAFASPAEFQVGEQQDEPAELHEASASVETEEVEESPAAVEEKRTAAERIVSAELDELSPVELLERLGLAMAQRREQIRQAAATPAPVLTEVAPEPEETADGSEDFAPVAFETEALEAHEAPEAPAPFNPLPFAAPHLESLRAEASPVEAEETASDGSQDPEPEEAAAEPAMPRIPAALRPVSLDDFDDDDDSLQSYIPPRHIGLSIAAKNDAPAPSAAPFAQPKGAESNLDDEDEMDEEDSVLEQGYSSLLNLSRPIEGGEKPKQEFVRIEEPEDEGDIQPVVIFPGDEARDAGPFSSPTAASATKPKPAPEPESAGERIFDAPGKADPEETEKALRTALATLQRMSGAA</sequence>
<feature type="region of interest" description="Disordered" evidence="1">
    <location>
        <begin position="340"/>
        <end position="372"/>
    </location>
</feature>